<dbReference type="GeneID" id="6073426"/>
<proteinExistence type="predicted"/>
<sequence>MVGLLDLPVEIIQAILACILDRLPADTLLNLFPTCRSLNYLSTSALLEHHGIRDPTHCTVDLDTRRAPSTADALSALLSGLHIKRMKSLRCNLKTSWYLGQWGWPPSESLRRLHRLIRKLTSIDEVVLSFNMETEIRLDEADLQYGIDILQDLLNMILTKSCKTLSIINPGNFFAQSYIFNEPDSGSIITQAFHQIFHRNDSPDWQYKRYDGKGTRLLLTCSPEALQKVALTRMEIDAMSLFTPPCSNWTFTMLQQSRVEALTLNLAWPNPFYTLVERSLILSRLAVAVQASVTSLRVRNVTHIFEALGFIAQLPLLDKLDFNLWTWKAGFSDGIASTSFPMVLNMKIMTAPAELLFFIFSRPLTVPRLREIYLAFYISEEGMFDITTTATSIARLRASVGPNVDLFPMIHMDSVPPSMESLCDGIRPVCPVWQQEFFKFTSVSLAGDMTLLDSPNKFRIILGLLTLFSGIEQLHIRLAPSPKVDLTPIHLEPWMVKAILNRSPNITSIFFNDVAQNENEVLTTSRC</sequence>
<protein>
    <submittedName>
        <fullName evidence="1">Predicted protein</fullName>
    </submittedName>
</protein>
<dbReference type="InterPro" id="IPR036047">
    <property type="entry name" value="F-box-like_dom_sf"/>
</dbReference>
<dbReference type="InParanoid" id="B0D1C0"/>
<dbReference type="SUPFAM" id="SSF81383">
    <property type="entry name" value="F-box domain"/>
    <property type="match status" value="1"/>
</dbReference>
<organism evidence="2">
    <name type="scientific">Laccaria bicolor (strain S238N-H82 / ATCC MYA-4686)</name>
    <name type="common">Bicoloured deceiver</name>
    <name type="synonym">Laccaria laccata var. bicolor</name>
    <dbReference type="NCBI Taxonomy" id="486041"/>
    <lineage>
        <taxon>Eukaryota</taxon>
        <taxon>Fungi</taxon>
        <taxon>Dikarya</taxon>
        <taxon>Basidiomycota</taxon>
        <taxon>Agaricomycotina</taxon>
        <taxon>Agaricomycetes</taxon>
        <taxon>Agaricomycetidae</taxon>
        <taxon>Agaricales</taxon>
        <taxon>Agaricineae</taxon>
        <taxon>Hydnangiaceae</taxon>
        <taxon>Laccaria</taxon>
    </lineage>
</organism>
<evidence type="ECO:0000313" key="1">
    <source>
        <dbReference type="EMBL" id="EDR11607.1"/>
    </source>
</evidence>
<dbReference type="KEGG" id="lbc:LACBIDRAFT_324287"/>
<name>B0D1C0_LACBS</name>
<dbReference type="AlphaFoldDB" id="B0D1C0"/>
<dbReference type="OrthoDB" id="3037258at2759"/>
<dbReference type="Proteomes" id="UP000001194">
    <property type="component" value="Unassembled WGS sequence"/>
</dbReference>
<gene>
    <name evidence="1" type="ORF">LACBIDRAFT_324287</name>
</gene>
<accession>B0D1C0</accession>
<reference evidence="1 2" key="1">
    <citation type="journal article" date="2008" name="Nature">
        <title>The genome of Laccaria bicolor provides insights into mycorrhizal symbiosis.</title>
        <authorList>
            <person name="Martin F."/>
            <person name="Aerts A."/>
            <person name="Ahren D."/>
            <person name="Brun A."/>
            <person name="Danchin E.G.J."/>
            <person name="Duchaussoy F."/>
            <person name="Gibon J."/>
            <person name="Kohler A."/>
            <person name="Lindquist E."/>
            <person name="Pereda V."/>
            <person name="Salamov A."/>
            <person name="Shapiro H.J."/>
            <person name="Wuyts J."/>
            <person name="Blaudez D."/>
            <person name="Buee M."/>
            <person name="Brokstein P."/>
            <person name="Canbaeck B."/>
            <person name="Cohen D."/>
            <person name="Courty P.E."/>
            <person name="Coutinho P.M."/>
            <person name="Delaruelle C."/>
            <person name="Detter J.C."/>
            <person name="Deveau A."/>
            <person name="DiFazio S."/>
            <person name="Duplessis S."/>
            <person name="Fraissinet-Tachet L."/>
            <person name="Lucic E."/>
            <person name="Frey-Klett P."/>
            <person name="Fourrey C."/>
            <person name="Feussner I."/>
            <person name="Gay G."/>
            <person name="Grimwood J."/>
            <person name="Hoegger P.J."/>
            <person name="Jain P."/>
            <person name="Kilaru S."/>
            <person name="Labbe J."/>
            <person name="Lin Y.C."/>
            <person name="Legue V."/>
            <person name="Le Tacon F."/>
            <person name="Marmeisse R."/>
            <person name="Melayah D."/>
            <person name="Montanini B."/>
            <person name="Muratet M."/>
            <person name="Nehls U."/>
            <person name="Niculita-Hirzel H."/>
            <person name="Oudot-Le Secq M.P."/>
            <person name="Peter M."/>
            <person name="Quesneville H."/>
            <person name="Rajashekar B."/>
            <person name="Reich M."/>
            <person name="Rouhier N."/>
            <person name="Schmutz J."/>
            <person name="Yin T."/>
            <person name="Chalot M."/>
            <person name="Henrissat B."/>
            <person name="Kuees U."/>
            <person name="Lucas S."/>
            <person name="Van de Peer Y."/>
            <person name="Podila G.K."/>
            <person name="Polle A."/>
            <person name="Pukkila P.J."/>
            <person name="Richardson P.M."/>
            <person name="Rouze P."/>
            <person name="Sanders I.R."/>
            <person name="Stajich J.E."/>
            <person name="Tunlid A."/>
            <person name="Tuskan G."/>
            <person name="Grigoriev I.V."/>
        </authorList>
    </citation>
    <scope>NUCLEOTIDE SEQUENCE [LARGE SCALE GENOMIC DNA]</scope>
    <source>
        <strain evidence="2">S238N-H82 / ATCC MYA-4686</strain>
    </source>
</reference>
<evidence type="ECO:0000313" key="2">
    <source>
        <dbReference type="Proteomes" id="UP000001194"/>
    </source>
</evidence>
<dbReference type="EMBL" id="DS547095">
    <property type="protein sequence ID" value="EDR11607.1"/>
    <property type="molecule type" value="Genomic_DNA"/>
</dbReference>
<dbReference type="RefSeq" id="XP_001877504.1">
    <property type="nucleotide sequence ID" value="XM_001877469.1"/>
</dbReference>
<keyword evidence="2" id="KW-1185">Reference proteome</keyword>
<dbReference type="HOGENOM" id="CLU_027004_0_0_1"/>